<feature type="compositionally biased region" description="Basic and acidic residues" evidence="8">
    <location>
        <begin position="237"/>
        <end position="248"/>
    </location>
</feature>
<evidence type="ECO:0000259" key="9">
    <source>
        <dbReference type="Pfam" id="PF08154"/>
    </source>
</evidence>
<dbReference type="InterPro" id="IPR012972">
    <property type="entry name" value="NLE"/>
</dbReference>
<evidence type="ECO:0000313" key="11">
    <source>
        <dbReference type="RefSeq" id="XP_015598253.1"/>
    </source>
</evidence>
<keyword evidence="5 6" id="KW-0539">Nucleus</keyword>
<dbReference type="Gene3D" id="2.130.10.10">
    <property type="entry name" value="YVTN repeat-like/Quinoprotein amine dehydrogenase"/>
    <property type="match status" value="3"/>
</dbReference>
<feature type="domain" description="NLE" evidence="9">
    <location>
        <begin position="13"/>
        <end position="79"/>
    </location>
</feature>
<dbReference type="InterPro" id="IPR015943">
    <property type="entry name" value="WD40/YVTN_repeat-like_dom_sf"/>
</dbReference>
<dbReference type="Proteomes" id="UP000694920">
    <property type="component" value="Unplaced"/>
</dbReference>
<evidence type="ECO:0000313" key="10">
    <source>
        <dbReference type="Proteomes" id="UP000694920"/>
    </source>
</evidence>
<comment type="similarity">
    <text evidence="6">Belongs to the WD repeat WDR12/YTM1 family.</text>
</comment>
<dbReference type="InterPro" id="IPR020472">
    <property type="entry name" value="WD40_PAC1"/>
</dbReference>
<protein>
    <recommendedName>
        <fullName evidence="6">Ribosome biogenesis protein WDR12 homolog</fullName>
    </recommendedName>
</protein>
<dbReference type="GeneID" id="107269187"/>
<evidence type="ECO:0000256" key="1">
    <source>
        <dbReference type="ARBA" id="ARBA00022517"/>
    </source>
</evidence>
<dbReference type="InterPro" id="IPR028599">
    <property type="entry name" value="WDR12/Ytm1"/>
</dbReference>
<feature type="repeat" description="WD" evidence="7">
    <location>
        <begin position="256"/>
        <end position="287"/>
    </location>
</feature>
<evidence type="ECO:0000256" key="5">
    <source>
        <dbReference type="ARBA" id="ARBA00023242"/>
    </source>
</evidence>
<evidence type="ECO:0000256" key="6">
    <source>
        <dbReference type="HAMAP-Rule" id="MF_03029"/>
    </source>
</evidence>
<dbReference type="Pfam" id="PF00400">
    <property type="entry name" value="WD40"/>
    <property type="match status" value="7"/>
</dbReference>
<organism evidence="10 11">
    <name type="scientific">Cephus cinctus</name>
    <name type="common">Wheat stem sawfly</name>
    <dbReference type="NCBI Taxonomy" id="211228"/>
    <lineage>
        <taxon>Eukaryota</taxon>
        <taxon>Metazoa</taxon>
        <taxon>Ecdysozoa</taxon>
        <taxon>Arthropoda</taxon>
        <taxon>Hexapoda</taxon>
        <taxon>Insecta</taxon>
        <taxon>Pterygota</taxon>
        <taxon>Neoptera</taxon>
        <taxon>Endopterygota</taxon>
        <taxon>Hymenoptera</taxon>
        <taxon>Cephoidea</taxon>
        <taxon>Cephidae</taxon>
        <taxon>Cephus</taxon>
    </lineage>
</organism>
<proteinExistence type="inferred from homology"/>
<keyword evidence="3 7" id="KW-0853">WD repeat</keyword>
<gene>
    <name evidence="11" type="primary">LOC107269187</name>
</gene>
<dbReference type="PANTHER" id="PTHR19855:SF11">
    <property type="entry name" value="RIBOSOME BIOGENESIS PROTEIN WDR12"/>
    <property type="match status" value="1"/>
</dbReference>
<dbReference type="CDD" id="cd00200">
    <property type="entry name" value="WD40"/>
    <property type="match status" value="1"/>
</dbReference>
<dbReference type="InterPro" id="IPR036322">
    <property type="entry name" value="WD40_repeat_dom_sf"/>
</dbReference>
<comment type="function">
    <text evidence="6">Required for maturation of ribosomal RNAs and formation of the large ribosomal subunit.</text>
</comment>
<accession>A0AAJ7BZP3</accession>
<keyword evidence="10" id="KW-1185">Reference proteome</keyword>
<dbReference type="GO" id="GO:0000463">
    <property type="term" value="P:maturation of LSU-rRNA from tricistronic rRNA transcript (SSU-rRNA, 5.8S rRNA, LSU-rRNA)"/>
    <property type="evidence" value="ECO:0007669"/>
    <property type="project" value="UniProtKB-UniRule"/>
</dbReference>
<evidence type="ECO:0000256" key="4">
    <source>
        <dbReference type="ARBA" id="ARBA00022737"/>
    </source>
</evidence>
<sequence length="422" mass="47113">MAGKSTDSDVPQVQIRFITKQQQFAVPDFPLSVPAPVIAVELNTLVNELLKESIDAAKFIEFDFLVCSEFLRSSLAEHLEERGVSTEQVIDVEYLEKHPEPEPQDCLIHDDWVSAVAVCEKWILTGCYDNTLHIWTTKGKHRLTIPGHTSPIKAVAWISLGEETGTFVSASQDQTAIIWDWNISGNSVDCVHVCKGHERSLESVGVNYDSSLMATGSWDTMLKIWSASTQDDDDGESSSKRTKTEHGKTRTPKVTLKGHKEAISSVKWSDKSEIITSSWDHTLKLWDSELGGIKQEIPGNKSFFDVDYSPLSGTLITASADKHIRLYDPRSTEGAVVKATFTSHTQWVQCVSWSTTQDYLFLSGAYDNQVKLWDTRSPKVPLYDLSGHEDKVLSCNWSNPKLMVSGGADNTVRIFKSKYAMC</sequence>
<keyword evidence="2 6" id="KW-0698">rRNA processing</keyword>
<comment type="subcellular location">
    <subcellularLocation>
        <location evidence="6">Nucleus</location>
        <location evidence="6">Nucleolus</location>
    </subcellularLocation>
    <subcellularLocation>
        <location evidence="6">Nucleus</location>
        <location evidence="6">Nucleoplasm</location>
    </subcellularLocation>
</comment>
<dbReference type="PANTHER" id="PTHR19855">
    <property type="entry name" value="WD40 REPEAT PROTEIN 12, 37"/>
    <property type="match status" value="1"/>
</dbReference>
<dbReference type="HAMAP" id="MF_03029">
    <property type="entry name" value="WDR12"/>
    <property type="match status" value="1"/>
</dbReference>
<dbReference type="KEGG" id="ccin:107269187"/>
<keyword evidence="4" id="KW-0677">Repeat</keyword>
<feature type="repeat" description="WD" evidence="7">
    <location>
        <begin position="145"/>
        <end position="180"/>
    </location>
</feature>
<evidence type="ECO:0000256" key="8">
    <source>
        <dbReference type="SAM" id="MobiDB-lite"/>
    </source>
</evidence>
<dbReference type="GO" id="GO:0030687">
    <property type="term" value="C:preribosome, large subunit precursor"/>
    <property type="evidence" value="ECO:0007669"/>
    <property type="project" value="UniProtKB-UniRule"/>
</dbReference>
<dbReference type="InterPro" id="IPR001680">
    <property type="entry name" value="WD40_rpt"/>
</dbReference>
<dbReference type="GO" id="GO:0005654">
    <property type="term" value="C:nucleoplasm"/>
    <property type="evidence" value="ECO:0007669"/>
    <property type="project" value="UniProtKB-SubCell"/>
</dbReference>
<dbReference type="GO" id="GO:0000466">
    <property type="term" value="P:maturation of 5.8S rRNA from tricistronic rRNA transcript (SSU-rRNA, 5.8S rRNA, LSU-rRNA)"/>
    <property type="evidence" value="ECO:0007669"/>
    <property type="project" value="UniProtKB-UniRule"/>
</dbReference>
<name>A0AAJ7BZP3_CEPCN</name>
<feature type="region of interest" description="Disordered" evidence="8">
    <location>
        <begin position="229"/>
        <end position="255"/>
    </location>
</feature>
<feature type="repeat" description="WD" evidence="7">
    <location>
        <begin position="341"/>
        <end position="377"/>
    </location>
</feature>
<feature type="repeat" description="WD" evidence="7">
    <location>
        <begin position="194"/>
        <end position="229"/>
    </location>
</feature>
<dbReference type="PROSITE" id="PS50082">
    <property type="entry name" value="WD_REPEATS_2"/>
    <property type="match status" value="5"/>
</dbReference>
<dbReference type="Pfam" id="PF08154">
    <property type="entry name" value="NLE"/>
    <property type="match status" value="1"/>
</dbReference>
<keyword evidence="1 6" id="KW-0690">Ribosome biogenesis</keyword>
<dbReference type="PROSITE" id="PS50294">
    <property type="entry name" value="WD_REPEATS_REGION"/>
    <property type="match status" value="4"/>
</dbReference>
<dbReference type="PRINTS" id="PR00320">
    <property type="entry name" value="GPROTEINBRPT"/>
</dbReference>
<feature type="repeat" description="WD" evidence="7">
    <location>
        <begin position="385"/>
        <end position="422"/>
    </location>
</feature>
<evidence type="ECO:0000256" key="7">
    <source>
        <dbReference type="PROSITE-ProRule" id="PRU00221"/>
    </source>
</evidence>
<evidence type="ECO:0000256" key="2">
    <source>
        <dbReference type="ARBA" id="ARBA00022552"/>
    </source>
</evidence>
<evidence type="ECO:0000256" key="3">
    <source>
        <dbReference type="ARBA" id="ARBA00022574"/>
    </source>
</evidence>
<dbReference type="SUPFAM" id="SSF50978">
    <property type="entry name" value="WD40 repeat-like"/>
    <property type="match status" value="1"/>
</dbReference>
<dbReference type="GO" id="GO:0043021">
    <property type="term" value="F:ribonucleoprotein complex binding"/>
    <property type="evidence" value="ECO:0007669"/>
    <property type="project" value="UniProtKB-UniRule"/>
</dbReference>
<reference evidence="11" key="1">
    <citation type="submission" date="2025-08" db="UniProtKB">
        <authorList>
            <consortium name="RefSeq"/>
        </authorList>
    </citation>
    <scope>IDENTIFICATION</scope>
</reference>
<dbReference type="SMART" id="SM00320">
    <property type="entry name" value="WD40"/>
    <property type="match status" value="7"/>
</dbReference>
<dbReference type="AlphaFoldDB" id="A0AAJ7BZP3"/>
<dbReference type="FunFam" id="2.130.10.10:FF:001898">
    <property type="entry name" value="Ribosome biogenesis protein WDR12 homolog"/>
    <property type="match status" value="1"/>
</dbReference>
<dbReference type="GO" id="GO:0005730">
    <property type="term" value="C:nucleolus"/>
    <property type="evidence" value="ECO:0007669"/>
    <property type="project" value="UniProtKB-SubCell"/>
</dbReference>
<dbReference type="RefSeq" id="XP_015598253.1">
    <property type="nucleotide sequence ID" value="XM_015742767.2"/>
</dbReference>